<proteinExistence type="predicted"/>
<accession>A0A645CTQ9</accession>
<evidence type="ECO:0008006" key="2">
    <source>
        <dbReference type="Google" id="ProtNLM"/>
    </source>
</evidence>
<organism evidence="1">
    <name type="scientific">bioreactor metagenome</name>
    <dbReference type="NCBI Taxonomy" id="1076179"/>
    <lineage>
        <taxon>unclassified sequences</taxon>
        <taxon>metagenomes</taxon>
        <taxon>ecological metagenomes</taxon>
    </lineage>
</organism>
<evidence type="ECO:0000313" key="1">
    <source>
        <dbReference type="EMBL" id="MPM80307.1"/>
    </source>
</evidence>
<reference evidence="1" key="1">
    <citation type="submission" date="2019-08" db="EMBL/GenBank/DDBJ databases">
        <authorList>
            <person name="Kucharzyk K."/>
            <person name="Murdoch R.W."/>
            <person name="Higgins S."/>
            <person name="Loffler F."/>
        </authorList>
    </citation>
    <scope>NUCLEOTIDE SEQUENCE</scope>
</reference>
<sequence length="73" mass="8118">MNDVQLLKSFIVKNDGTQAVLAEAMGISLSALNAKINGTGGFEFKQREITFIKERYGLTDKEVNSIFFNQMVS</sequence>
<gene>
    <name evidence="1" type="ORF">SDC9_127354</name>
</gene>
<comment type="caution">
    <text evidence="1">The sequence shown here is derived from an EMBL/GenBank/DDBJ whole genome shotgun (WGS) entry which is preliminary data.</text>
</comment>
<protein>
    <recommendedName>
        <fullName evidence="2">HTH cro/C1-type domain-containing protein</fullName>
    </recommendedName>
</protein>
<name>A0A645CTQ9_9ZZZZ</name>
<dbReference type="EMBL" id="VSSQ01029963">
    <property type="protein sequence ID" value="MPM80307.1"/>
    <property type="molecule type" value="Genomic_DNA"/>
</dbReference>
<dbReference type="AlphaFoldDB" id="A0A645CTQ9"/>